<dbReference type="PANTHER" id="PTHR46847:SF1">
    <property type="entry name" value="D-ALLOSE-BINDING PERIPLASMIC PROTEIN-RELATED"/>
    <property type="match status" value="1"/>
</dbReference>
<evidence type="ECO:0000256" key="2">
    <source>
        <dbReference type="ARBA" id="ARBA00007639"/>
    </source>
</evidence>
<accession>A0A0F7CI05</accession>
<dbReference type="Proteomes" id="UP000034189">
    <property type="component" value="Chromosome"/>
</dbReference>
<evidence type="ECO:0000256" key="4">
    <source>
        <dbReference type="SAM" id="MobiDB-lite"/>
    </source>
</evidence>
<reference evidence="7 8" key="1">
    <citation type="submission" date="2015-03" db="EMBL/GenBank/DDBJ databases">
        <authorList>
            <person name="Abdul Halim M."/>
        </authorList>
    </citation>
    <scope>NUCLEOTIDE SEQUENCE [LARGE SCALE GENOMIC DNA]</scope>
    <source>
        <strain evidence="7 8">ATCC 35681</strain>
    </source>
</reference>
<feature type="chain" id="PRO_5039429641" description="Periplasmic binding protein domain-containing protein" evidence="5">
    <location>
        <begin position="23"/>
        <end position="362"/>
    </location>
</feature>
<feature type="domain" description="Periplasmic binding protein" evidence="6">
    <location>
        <begin position="76"/>
        <end position="334"/>
    </location>
</feature>
<comment type="subcellular location">
    <subcellularLocation>
        <location evidence="1">Cell envelope</location>
    </subcellularLocation>
</comment>
<keyword evidence="3 5" id="KW-0732">Signal</keyword>
<evidence type="ECO:0000313" key="8">
    <source>
        <dbReference type="Proteomes" id="UP000034189"/>
    </source>
</evidence>
<dbReference type="PROSITE" id="PS51257">
    <property type="entry name" value="PROKAR_LIPOPROTEIN"/>
    <property type="match status" value="1"/>
</dbReference>
<dbReference type="SMR" id="A0A0F7CI05"/>
<dbReference type="GO" id="GO:0030246">
    <property type="term" value="F:carbohydrate binding"/>
    <property type="evidence" value="ECO:0007669"/>
    <property type="project" value="UniProtKB-ARBA"/>
</dbReference>
<evidence type="ECO:0000259" key="6">
    <source>
        <dbReference type="Pfam" id="PF13407"/>
    </source>
</evidence>
<evidence type="ECO:0000256" key="3">
    <source>
        <dbReference type="ARBA" id="ARBA00022729"/>
    </source>
</evidence>
<reference evidence="7 8" key="2">
    <citation type="journal article" date="2016" name="Genome Announc.">
        <title>Genome Sequence of a Gram-Positive Diazotroph, Paenibacillus durus Type Strain ATCC 35681.</title>
        <authorList>
            <person name="Halim M.A."/>
            <person name="Rahman A.Y."/>
            <person name="Sim K.S."/>
            <person name="Yam H.C."/>
            <person name="Rahim A.A."/>
            <person name="Ghazali A.H."/>
            <person name="Najimudin N."/>
        </authorList>
    </citation>
    <scope>NUCLEOTIDE SEQUENCE [LARGE SCALE GENOMIC DNA]</scope>
    <source>
        <strain evidence="7 8">ATCC 35681</strain>
    </source>
</reference>
<dbReference type="AlphaFoldDB" id="A0A0F7CI05"/>
<dbReference type="OrthoDB" id="9814427at2"/>
<dbReference type="CDD" id="cd06301">
    <property type="entry name" value="PBP1_rhizopine_binding-like"/>
    <property type="match status" value="1"/>
</dbReference>
<sequence length="362" mass="38239">MKTKRKFIRSLCVMLCVAAVLAWTTSCSTGSVSPEAGEASKAASAGSPGTQSTESGAAAQGTKAAENPGKKSEVAIGVVLLDQRDRFLTYLAQNMKREAQAEPGTSLEIKYSGEDAKLQAEQVEELLAAGVNAIVFIPVNAEQSVKLTKRIQDAGIPAIVLSRAYEGAEEATAYVGSELPPSAESSPDAAGILEMNEIAKLLGGKGNIALIDGGKDEKRAEDIKHVIAQHPGLNLVFEGSAAHDRYQALLLMSDWLTTGKSIDAVVATNDEMAIGAILAARLQGKEKGMRFAGVDGTMQALELMKVGKLDATVFQDAAEQGKQAVKVAVKAAQGLSFTQNTYVPYELVTANQADRYIAKWNH</sequence>
<dbReference type="PANTHER" id="PTHR46847">
    <property type="entry name" value="D-ALLOSE-BINDING PERIPLASMIC PROTEIN-RELATED"/>
    <property type="match status" value="1"/>
</dbReference>
<comment type="similarity">
    <text evidence="2">Belongs to the bacterial solute-binding protein 2 family.</text>
</comment>
<feature type="compositionally biased region" description="Low complexity" evidence="4">
    <location>
        <begin position="33"/>
        <end position="49"/>
    </location>
</feature>
<proteinExistence type="inferred from homology"/>
<dbReference type="GO" id="GO:0030313">
    <property type="term" value="C:cell envelope"/>
    <property type="evidence" value="ECO:0007669"/>
    <property type="project" value="UniProtKB-SubCell"/>
</dbReference>
<evidence type="ECO:0000256" key="1">
    <source>
        <dbReference type="ARBA" id="ARBA00004196"/>
    </source>
</evidence>
<organism evidence="7 8">
    <name type="scientific">Paenibacillus durus ATCC 35681</name>
    <dbReference type="NCBI Taxonomy" id="1333534"/>
    <lineage>
        <taxon>Bacteria</taxon>
        <taxon>Bacillati</taxon>
        <taxon>Bacillota</taxon>
        <taxon>Bacilli</taxon>
        <taxon>Bacillales</taxon>
        <taxon>Paenibacillaceae</taxon>
        <taxon>Paenibacillus</taxon>
    </lineage>
</organism>
<dbReference type="InterPro" id="IPR025997">
    <property type="entry name" value="SBP_2_dom"/>
</dbReference>
<evidence type="ECO:0000256" key="5">
    <source>
        <dbReference type="SAM" id="SignalP"/>
    </source>
</evidence>
<dbReference type="HOGENOM" id="CLU_037628_3_1_9"/>
<evidence type="ECO:0000313" key="7">
    <source>
        <dbReference type="EMBL" id="AKG34185.1"/>
    </source>
</evidence>
<dbReference type="PATRIC" id="fig|1333534.5.peg.1315"/>
<dbReference type="Gene3D" id="3.40.50.2300">
    <property type="match status" value="2"/>
</dbReference>
<name>A0A0F7CI05_PAEDU</name>
<dbReference type="SUPFAM" id="SSF53822">
    <property type="entry name" value="Periplasmic binding protein-like I"/>
    <property type="match status" value="1"/>
</dbReference>
<dbReference type="EMBL" id="CP011114">
    <property type="protein sequence ID" value="AKG34185.1"/>
    <property type="molecule type" value="Genomic_DNA"/>
</dbReference>
<feature type="region of interest" description="Disordered" evidence="4">
    <location>
        <begin position="33"/>
        <end position="68"/>
    </location>
</feature>
<dbReference type="Pfam" id="PF13407">
    <property type="entry name" value="Peripla_BP_4"/>
    <property type="match status" value="1"/>
</dbReference>
<gene>
    <name evidence="7" type="ORF">VK70_06010</name>
</gene>
<dbReference type="RefSeq" id="WP_046722982.1">
    <property type="nucleotide sequence ID" value="NZ_CP011114.1"/>
</dbReference>
<feature type="signal peptide" evidence="5">
    <location>
        <begin position="1"/>
        <end position="22"/>
    </location>
</feature>
<protein>
    <recommendedName>
        <fullName evidence="6">Periplasmic binding protein domain-containing protein</fullName>
    </recommendedName>
</protein>
<dbReference type="InterPro" id="IPR028082">
    <property type="entry name" value="Peripla_BP_I"/>
</dbReference>